<dbReference type="AlphaFoldDB" id="A0A265E900"/>
<reference evidence="3 4" key="1">
    <citation type="submission" date="2017-07" db="EMBL/GenBank/DDBJ databases">
        <title>Shotgun whole genome sequences of three halophilic bacterial isolates.</title>
        <authorList>
            <person name="Pozzo T."/>
            <person name="Higdon S.M."/>
            <person name="Quillaguaman J."/>
        </authorList>
    </citation>
    <scope>NUCLEOTIDE SEQUENCE [LARGE SCALE GENOMIC DNA]</scope>
    <source>
        <strain evidence="3 4">BU-1</strain>
    </source>
</reference>
<dbReference type="GO" id="GO:0016787">
    <property type="term" value="F:hydrolase activity"/>
    <property type="evidence" value="ECO:0007669"/>
    <property type="project" value="UniProtKB-KW"/>
</dbReference>
<evidence type="ECO:0000256" key="1">
    <source>
        <dbReference type="ARBA" id="ARBA00001946"/>
    </source>
</evidence>
<dbReference type="Pfam" id="PF00293">
    <property type="entry name" value="NUDIX"/>
    <property type="match status" value="1"/>
</dbReference>
<comment type="caution">
    <text evidence="3">The sequence shown here is derived from an EMBL/GenBank/DDBJ whole genome shotgun (WGS) entry which is preliminary data.</text>
</comment>
<proteinExistence type="predicted"/>
<comment type="cofactor">
    <cofactor evidence="1">
        <name>Mg(2+)</name>
        <dbReference type="ChEBI" id="CHEBI:18420"/>
    </cofactor>
</comment>
<accession>A0A265E900</accession>
<dbReference type="PANTHER" id="PTHR11839">
    <property type="entry name" value="UDP/ADP-SUGAR PYROPHOSPHATASE"/>
    <property type="match status" value="1"/>
</dbReference>
<gene>
    <name evidence="3" type="ORF">CFN03_01905</name>
</gene>
<evidence type="ECO:0000256" key="2">
    <source>
        <dbReference type="ARBA" id="ARBA00022801"/>
    </source>
</evidence>
<dbReference type="InterPro" id="IPR015797">
    <property type="entry name" value="NUDIX_hydrolase-like_dom_sf"/>
</dbReference>
<sequence length="185" mass="21208">MNMENNDYSHLKEEIISNNRIFDGHVIKVDHSRVKLPDGQTADREIVYHKGAVSLIAVHEGEMYFVRQYRVAPDDFLLEIPAGKIEVGEAPHETAVKELREEIGGIAKTLEEVQEFYVSPGFSNEYVYLYEAKDMTMETQALDDDEFLDIVKVRLEDLKKMLQEGAFRDSKTLIAVQHVIASYNL</sequence>
<evidence type="ECO:0000313" key="3">
    <source>
        <dbReference type="EMBL" id="OZT78063.1"/>
    </source>
</evidence>
<dbReference type="Proteomes" id="UP000216682">
    <property type="component" value="Unassembled WGS sequence"/>
</dbReference>
<dbReference type="GO" id="GO:0006753">
    <property type="term" value="P:nucleoside phosphate metabolic process"/>
    <property type="evidence" value="ECO:0007669"/>
    <property type="project" value="TreeGrafter"/>
</dbReference>
<dbReference type="GO" id="GO:0019693">
    <property type="term" value="P:ribose phosphate metabolic process"/>
    <property type="evidence" value="ECO:0007669"/>
    <property type="project" value="TreeGrafter"/>
</dbReference>
<keyword evidence="2" id="KW-0378">Hydrolase</keyword>
<dbReference type="Gene3D" id="3.90.79.10">
    <property type="entry name" value="Nucleoside Triphosphate Pyrophosphohydrolase"/>
    <property type="match status" value="1"/>
</dbReference>
<dbReference type="EMBL" id="NPEZ01000001">
    <property type="protein sequence ID" value="OZT78063.1"/>
    <property type="molecule type" value="Genomic_DNA"/>
</dbReference>
<dbReference type="CDD" id="cd03424">
    <property type="entry name" value="NUDIX_ADPRase_Nudt5_UGPPase_Nudt14"/>
    <property type="match status" value="1"/>
</dbReference>
<organism evidence="3 4">
    <name type="scientific">Salinicoccus roseus</name>
    <dbReference type="NCBI Taxonomy" id="45670"/>
    <lineage>
        <taxon>Bacteria</taxon>
        <taxon>Bacillati</taxon>
        <taxon>Bacillota</taxon>
        <taxon>Bacilli</taxon>
        <taxon>Bacillales</taxon>
        <taxon>Staphylococcaceae</taxon>
        <taxon>Salinicoccus</taxon>
    </lineage>
</organism>
<name>A0A265E900_9STAP</name>
<dbReference type="InterPro" id="IPR000086">
    <property type="entry name" value="NUDIX_hydrolase_dom"/>
</dbReference>
<dbReference type="GO" id="GO:0005829">
    <property type="term" value="C:cytosol"/>
    <property type="evidence" value="ECO:0007669"/>
    <property type="project" value="TreeGrafter"/>
</dbReference>
<dbReference type="PROSITE" id="PS51462">
    <property type="entry name" value="NUDIX"/>
    <property type="match status" value="1"/>
</dbReference>
<dbReference type="SUPFAM" id="SSF55811">
    <property type="entry name" value="Nudix"/>
    <property type="match status" value="1"/>
</dbReference>
<dbReference type="PANTHER" id="PTHR11839:SF18">
    <property type="entry name" value="NUDIX HYDROLASE DOMAIN-CONTAINING PROTEIN"/>
    <property type="match status" value="1"/>
</dbReference>
<protein>
    <submittedName>
        <fullName evidence="3">Uncharacterized protein</fullName>
    </submittedName>
</protein>
<evidence type="ECO:0000313" key="4">
    <source>
        <dbReference type="Proteomes" id="UP000216682"/>
    </source>
</evidence>
<dbReference type="FunFam" id="3.90.79.10:FF:000024">
    <property type="entry name" value="ADP-ribose pyrophosphatase"/>
    <property type="match status" value="1"/>
</dbReference>